<keyword evidence="1" id="KW-1003">Cell membrane</keyword>
<feature type="transmembrane region" description="Helical" evidence="2">
    <location>
        <begin position="164"/>
        <end position="186"/>
    </location>
</feature>
<reference evidence="5" key="1">
    <citation type="submission" date="2019-01" db="EMBL/GenBank/DDBJ databases">
        <title>Gri0909 isolated from a small marine red alga.</title>
        <authorList>
            <person name="Kim J."/>
            <person name="Jeong S.E."/>
            <person name="Jeon C.O."/>
        </authorList>
    </citation>
    <scope>NUCLEOTIDE SEQUENCE [LARGE SCALE GENOMIC DNA]</scope>
    <source>
        <strain evidence="5">Gri0909</strain>
    </source>
</reference>
<keyword evidence="2" id="KW-1133">Transmembrane helix</keyword>
<comment type="function">
    <text evidence="1">Part of the tripartite ATP-independent periplasmic (TRAP) transport system.</text>
</comment>
<evidence type="ECO:0000259" key="3">
    <source>
        <dbReference type="Pfam" id="PF06808"/>
    </source>
</evidence>
<dbReference type="PANTHER" id="PTHR43849:SF2">
    <property type="entry name" value="BLL3936 PROTEIN"/>
    <property type="match status" value="1"/>
</dbReference>
<feature type="transmembrane region" description="Helical" evidence="2">
    <location>
        <begin position="399"/>
        <end position="423"/>
    </location>
</feature>
<dbReference type="InterPro" id="IPR011853">
    <property type="entry name" value="TRAP_DctM-Dct_fused"/>
</dbReference>
<feature type="transmembrane region" description="Helical" evidence="2">
    <location>
        <begin position="93"/>
        <end position="111"/>
    </location>
</feature>
<dbReference type="InterPro" id="IPR010656">
    <property type="entry name" value="DctM"/>
</dbReference>
<feature type="transmembrane region" description="Helical" evidence="2">
    <location>
        <begin position="38"/>
        <end position="57"/>
    </location>
</feature>
<keyword evidence="2" id="KW-0472">Membrane</keyword>
<dbReference type="AlphaFoldDB" id="A0A3S2VNL7"/>
<feature type="transmembrane region" description="Helical" evidence="2">
    <location>
        <begin position="12"/>
        <end position="32"/>
    </location>
</feature>
<dbReference type="PANTHER" id="PTHR43849">
    <property type="entry name" value="BLL3936 PROTEIN"/>
    <property type="match status" value="1"/>
</dbReference>
<feature type="transmembrane region" description="Helical" evidence="2">
    <location>
        <begin position="331"/>
        <end position="351"/>
    </location>
</feature>
<dbReference type="Proteomes" id="UP000287447">
    <property type="component" value="Unassembled WGS sequence"/>
</dbReference>
<evidence type="ECO:0000256" key="1">
    <source>
        <dbReference type="RuleBase" id="RU369079"/>
    </source>
</evidence>
<feature type="transmembrane region" description="Helical" evidence="2">
    <location>
        <begin position="576"/>
        <end position="595"/>
    </location>
</feature>
<evidence type="ECO:0000313" key="5">
    <source>
        <dbReference type="Proteomes" id="UP000287447"/>
    </source>
</evidence>
<feature type="transmembrane region" description="Helical" evidence="2">
    <location>
        <begin position="64"/>
        <end position="81"/>
    </location>
</feature>
<feature type="transmembrane region" description="Helical" evidence="2">
    <location>
        <begin position="459"/>
        <end position="477"/>
    </location>
</feature>
<dbReference type="GO" id="GO:0005886">
    <property type="term" value="C:plasma membrane"/>
    <property type="evidence" value="ECO:0007669"/>
    <property type="project" value="UniProtKB-SubCell"/>
</dbReference>
<gene>
    <name evidence="4" type="ORF">EOI86_18505</name>
</gene>
<sequence length="596" mass="61421">MQDQRPLNGLSRIFWLGFGICLVVFHLGLIFYGLVPNLISRPIHMAFALPWILVLAARPGWERISGTMLAALGVAACLWIALNRDMLGNQYGFLEGTFQIGIAAVLILVVLEAARRAIGWPLPTVAAAALLYGLFGQHIPGEFGHSGTPLASFLGTLTIAEGGLWGSLTSVSVNVVALFVIFGAFLNAGEAGQGFMNIAAAAAGRLNGGAAKVSVLSSALFGSISGSASANVASTGAITLPAMTKLGYPKRLAGAVEAVASSGGQIMPPLMGAGAFVMVELTGVPYTSVMAAALPPALLYFFAVWIGINAYARRFELAPIAAEDKPATRDVVITAAFFLVPFAVLMWGMFVSNVTPQYAACLATLVGAAMLIVDGRLKIDLRVMAVRLEGAFLGAGRQVAMIASIILCASLIIGVLSITGLGVKITSLILSGSGGLLWPSLLLTAVACLVLGMEVPTTAAYVICISVAGPALIELGLQPLQAHLFVFWFALLSTITPPVCGAVFIAAGMVGENWLKVAVTAMALGVGLYVIPLGMIANPAVIALEANPLASVLASVKLAIGLALLSYGLIGTKKLVPSLALIGVGIAVVILDFSAI</sequence>
<organism evidence="4 5">
    <name type="scientific">Hwanghaeella grinnelliae</name>
    <dbReference type="NCBI Taxonomy" id="2500179"/>
    <lineage>
        <taxon>Bacteria</taxon>
        <taxon>Pseudomonadati</taxon>
        <taxon>Pseudomonadota</taxon>
        <taxon>Alphaproteobacteria</taxon>
        <taxon>Rhodospirillales</taxon>
        <taxon>Rhodospirillaceae</taxon>
        <taxon>Hwanghaeella</taxon>
    </lineage>
</organism>
<dbReference type="RefSeq" id="WP_127767033.1">
    <property type="nucleotide sequence ID" value="NZ_SADE01000003.1"/>
</dbReference>
<accession>A0A3S2VNL7</accession>
<dbReference type="NCBIfam" id="TIGR02123">
    <property type="entry name" value="TRAP_fused"/>
    <property type="match status" value="1"/>
</dbReference>
<feature type="transmembrane region" description="Helical" evidence="2">
    <location>
        <begin position="288"/>
        <end position="311"/>
    </location>
</feature>
<keyword evidence="1" id="KW-0997">Cell inner membrane</keyword>
<evidence type="ECO:0000313" key="4">
    <source>
        <dbReference type="EMBL" id="RVU34834.1"/>
    </source>
</evidence>
<keyword evidence="2" id="KW-0812">Transmembrane</keyword>
<proteinExistence type="predicted"/>
<comment type="caution">
    <text evidence="4">The sequence shown here is derived from an EMBL/GenBank/DDBJ whole genome shotgun (WGS) entry which is preliminary data.</text>
</comment>
<keyword evidence="5" id="KW-1185">Reference proteome</keyword>
<dbReference type="OrthoDB" id="9759894at2"/>
<feature type="transmembrane region" description="Helical" evidence="2">
    <location>
        <begin position="484"/>
        <end position="508"/>
    </location>
</feature>
<evidence type="ECO:0000256" key="2">
    <source>
        <dbReference type="SAM" id="Phobius"/>
    </source>
</evidence>
<feature type="transmembrane region" description="Helical" evidence="2">
    <location>
        <begin position="549"/>
        <end position="570"/>
    </location>
</feature>
<dbReference type="GO" id="GO:0022857">
    <property type="term" value="F:transmembrane transporter activity"/>
    <property type="evidence" value="ECO:0007669"/>
    <property type="project" value="UniProtKB-UniRule"/>
</dbReference>
<feature type="transmembrane region" description="Helical" evidence="2">
    <location>
        <begin position="118"/>
        <end position="135"/>
    </location>
</feature>
<feature type="transmembrane region" description="Helical" evidence="2">
    <location>
        <begin position="435"/>
        <end position="453"/>
    </location>
</feature>
<keyword evidence="1" id="KW-0813">Transport</keyword>
<dbReference type="Pfam" id="PF06808">
    <property type="entry name" value="DctM"/>
    <property type="match status" value="1"/>
</dbReference>
<comment type="subcellular location">
    <subcellularLocation>
        <location evidence="1">Cell inner membrane</location>
        <topology evidence="1">Multi-pass membrane protein</topology>
    </subcellularLocation>
</comment>
<protein>
    <submittedName>
        <fullName evidence="4">TRAP transporter fused permease subunit</fullName>
    </submittedName>
</protein>
<dbReference type="EMBL" id="SADE01000003">
    <property type="protein sequence ID" value="RVU34834.1"/>
    <property type="molecule type" value="Genomic_DNA"/>
</dbReference>
<name>A0A3S2VNL7_9PROT</name>
<feature type="domain" description="TRAP C4-dicarboxylate transport system permease DctM subunit" evidence="3">
    <location>
        <begin position="106"/>
        <end position="548"/>
    </location>
</feature>
<feature type="transmembrane region" description="Helical" evidence="2">
    <location>
        <begin position="514"/>
        <end position="537"/>
    </location>
</feature>